<evidence type="ECO:0000313" key="1">
    <source>
        <dbReference type="EMBL" id="KAA3486813.1"/>
    </source>
</evidence>
<comment type="caution">
    <text evidence="1">The sequence shown here is derived from an EMBL/GenBank/DDBJ whole genome shotgun (WGS) entry which is preliminary data.</text>
</comment>
<dbReference type="EMBL" id="SMMG02000001">
    <property type="protein sequence ID" value="KAA3486813.1"/>
    <property type="molecule type" value="Genomic_DNA"/>
</dbReference>
<evidence type="ECO:0000313" key="2">
    <source>
        <dbReference type="Proteomes" id="UP000325315"/>
    </source>
</evidence>
<protein>
    <submittedName>
        <fullName evidence="1">Uncharacterized protein</fullName>
    </submittedName>
</protein>
<proteinExistence type="predicted"/>
<reference evidence="2" key="1">
    <citation type="journal article" date="2019" name="Plant Biotechnol. J.">
        <title>Genome sequencing of the Australian wild diploid species Gossypium australe highlights disease resistance and delayed gland morphogenesis.</title>
        <authorList>
            <person name="Cai Y."/>
            <person name="Cai X."/>
            <person name="Wang Q."/>
            <person name="Wang P."/>
            <person name="Zhang Y."/>
            <person name="Cai C."/>
            <person name="Xu Y."/>
            <person name="Wang K."/>
            <person name="Zhou Z."/>
            <person name="Wang C."/>
            <person name="Geng S."/>
            <person name="Li B."/>
            <person name="Dong Q."/>
            <person name="Hou Y."/>
            <person name="Wang H."/>
            <person name="Ai P."/>
            <person name="Liu Z."/>
            <person name="Yi F."/>
            <person name="Sun M."/>
            <person name="An G."/>
            <person name="Cheng J."/>
            <person name="Zhang Y."/>
            <person name="Shi Q."/>
            <person name="Xie Y."/>
            <person name="Shi X."/>
            <person name="Chang Y."/>
            <person name="Huang F."/>
            <person name="Chen Y."/>
            <person name="Hong S."/>
            <person name="Mi L."/>
            <person name="Sun Q."/>
            <person name="Zhang L."/>
            <person name="Zhou B."/>
            <person name="Peng R."/>
            <person name="Zhang X."/>
            <person name="Liu F."/>
        </authorList>
    </citation>
    <scope>NUCLEOTIDE SEQUENCE [LARGE SCALE GENOMIC DNA]</scope>
    <source>
        <strain evidence="2">cv. PA1801</strain>
    </source>
</reference>
<dbReference type="AlphaFoldDB" id="A0A5B6WZD1"/>
<dbReference type="Proteomes" id="UP000325315">
    <property type="component" value="Unassembled WGS sequence"/>
</dbReference>
<gene>
    <name evidence="1" type="ORF">EPI10_030686</name>
</gene>
<name>A0A5B6WZD1_9ROSI</name>
<accession>A0A5B6WZD1</accession>
<organism evidence="1 2">
    <name type="scientific">Gossypium australe</name>
    <dbReference type="NCBI Taxonomy" id="47621"/>
    <lineage>
        <taxon>Eukaryota</taxon>
        <taxon>Viridiplantae</taxon>
        <taxon>Streptophyta</taxon>
        <taxon>Embryophyta</taxon>
        <taxon>Tracheophyta</taxon>
        <taxon>Spermatophyta</taxon>
        <taxon>Magnoliopsida</taxon>
        <taxon>eudicotyledons</taxon>
        <taxon>Gunneridae</taxon>
        <taxon>Pentapetalae</taxon>
        <taxon>rosids</taxon>
        <taxon>malvids</taxon>
        <taxon>Malvales</taxon>
        <taxon>Malvaceae</taxon>
        <taxon>Malvoideae</taxon>
        <taxon>Gossypium</taxon>
    </lineage>
</organism>
<keyword evidence="2" id="KW-1185">Reference proteome</keyword>
<sequence length="73" mass="8549">MVVSKPQFPRIKQVQWSDRIRPHHILQSFELNKLIPRPLKCDDEEGEYVCDAFGKIAILQAGLENHKKTYTNE</sequence>